<dbReference type="SUPFAM" id="SSF47781">
    <property type="entry name" value="RuvA domain 2-like"/>
    <property type="match status" value="3"/>
</dbReference>
<reference evidence="1 2" key="1">
    <citation type="submission" date="2014-03" db="EMBL/GenBank/DDBJ databases">
        <title>complete genome sequence of Flavobacteriaceae bacterium JBKA-6.</title>
        <authorList>
            <person name="Takano T."/>
            <person name="Nakamura Y."/>
            <person name="Takuma S."/>
            <person name="Yasuike M."/>
            <person name="Matsuyama T."/>
            <person name="Sakai T."/>
            <person name="Fujiwara A."/>
            <person name="Kimoto K."/>
            <person name="Fukuda Y."/>
            <person name="Kondo H."/>
            <person name="Hirono I."/>
            <person name="Nakayasu C."/>
        </authorList>
    </citation>
    <scope>NUCLEOTIDE SEQUENCE [LARGE SCALE GENOMIC DNA]</scope>
    <source>
        <strain evidence="1 2">JBKA-6</strain>
    </source>
</reference>
<dbReference type="Pfam" id="PF12836">
    <property type="entry name" value="HHH_3"/>
    <property type="match status" value="2"/>
</dbReference>
<evidence type="ECO:0000313" key="2">
    <source>
        <dbReference type="Proteomes" id="UP000243197"/>
    </source>
</evidence>
<accession>A0A1J1E4U7</accession>
<dbReference type="Proteomes" id="UP000243197">
    <property type="component" value="Chromosome"/>
</dbReference>
<name>A0A1J1E4U7_9FLAO</name>
<gene>
    <name evidence="1" type="ORF">JBKA6_0329</name>
</gene>
<dbReference type="KEGG" id="ise:JBKA6_0329"/>
<dbReference type="EMBL" id="AP014564">
    <property type="protein sequence ID" value="BAV94342.1"/>
    <property type="molecule type" value="Genomic_DNA"/>
</dbReference>
<dbReference type="Gene3D" id="1.10.150.280">
    <property type="entry name" value="AF1531-like domain"/>
    <property type="match status" value="2"/>
</dbReference>
<proteinExistence type="predicted"/>
<dbReference type="PANTHER" id="PTHR21180">
    <property type="entry name" value="ENDONUCLEASE/EXONUCLEASE/PHOSPHATASE FAMILY DOMAIN-CONTAINING PROTEIN 1"/>
    <property type="match status" value="1"/>
</dbReference>
<dbReference type="InterPro" id="IPR010994">
    <property type="entry name" value="RuvA_2-like"/>
</dbReference>
<keyword evidence="2" id="KW-1185">Reference proteome</keyword>
<protein>
    <submittedName>
        <fullName evidence="1">DNA uptake protein</fullName>
    </submittedName>
</protein>
<dbReference type="AlphaFoldDB" id="A0A1J1E4U7"/>
<dbReference type="InterPro" id="IPR051675">
    <property type="entry name" value="Endo/Exo/Phosphatase_dom_1"/>
</dbReference>
<evidence type="ECO:0000313" key="1">
    <source>
        <dbReference type="EMBL" id="BAV94342.1"/>
    </source>
</evidence>
<sequence length="257" mass="30820">MFEDDIYSFIFTQKNLSQLLEYEKDMIYVEKKDELVKKKKSKFSKRRTKKNLREIRYREFNPNTINKKEWIELGFSNRQADAILKYKNTVKEFKSKEDLKKIFVISKDKYKKLKPYIKIERTPYTEKKKNINLANANDLKEIKGIGNVLSLRIIKFRDKLGGFANRDVLSRVYGLKDSVIELIEKKFTFDFEQIEKININKASLEQLNKLPILRFEQSKAIIQFRAEYREFQNVEELSKLEEFSTKDIKALKFYIST</sequence>
<organism evidence="1 2">
    <name type="scientific">Ichthyobacterium seriolicida</name>
    <dbReference type="NCBI Taxonomy" id="242600"/>
    <lineage>
        <taxon>Bacteria</taxon>
        <taxon>Pseudomonadati</taxon>
        <taxon>Bacteroidota</taxon>
        <taxon>Flavobacteriia</taxon>
        <taxon>Flavobacteriales</taxon>
        <taxon>Ichthyobacteriaceae</taxon>
        <taxon>Ichthyobacterium</taxon>
    </lineage>
</organism>
<dbReference type="PANTHER" id="PTHR21180:SF32">
    <property type="entry name" value="ENDONUCLEASE_EXONUCLEASE_PHOSPHATASE FAMILY DOMAIN-CONTAINING PROTEIN 1"/>
    <property type="match status" value="1"/>
</dbReference>